<evidence type="ECO:0000313" key="3">
    <source>
        <dbReference type="Proteomes" id="UP001146351"/>
    </source>
</evidence>
<evidence type="ECO:0000313" key="2">
    <source>
        <dbReference type="EMBL" id="KAJ5179807.1"/>
    </source>
</evidence>
<reference evidence="2" key="1">
    <citation type="submission" date="2022-11" db="EMBL/GenBank/DDBJ databases">
        <authorList>
            <person name="Petersen C."/>
        </authorList>
    </citation>
    <scope>NUCLEOTIDE SEQUENCE</scope>
    <source>
        <strain evidence="2">IBT 21917</strain>
    </source>
</reference>
<dbReference type="AlphaFoldDB" id="A0A9W9IL32"/>
<protein>
    <submittedName>
        <fullName evidence="2">Uncharacterized protein</fullName>
    </submittedName>
</protein>
<name>A0A9W9IL32_9EURO</name>
<sequence>MPLATSREEGGAGRVEILLGSGRCAVPWIRPGTVDFVYSKSFGVAWNRETKHSLVQQYGLRLDPDRLQPVTFHPTRSDGRVGSWSCPCLDPPETPAPLADRPEPSQASPDCAPNARQWGALPPWFFGRGPEPETTLHFYPNRDVVHSLGVCGVATIRTTAGFAERNRHIEEIRHRNPHSRPPWRLALNPSTQFPPGLPVDLEEGRDVQSQAYPQRRVYVTERPRFRWCDEGSRLTGDSSRGRCVRGSEASVDEEDPSTEYYWSQSKTL</sequence>
<organism evidence="2 3">
    <name type="scientific">Penicillium capsulatum</name>
    <dbReference type="NCBI Taxonomy" id="69766"/>
    <lineage>
        <taxon>Eukaryota</taxon>
        <taxon>Fungi</taxon>
        <taxon>Dikarya</taxon>
        <taxon>Ascomycota</taxon>
        <taxon>Pezizomycotina</taxon>
        <taxon>Eurotiomycetes</taxon>
        <taxon>Eurotiomycetidae</taxon>
        <taxon>Eurotiales</taxon>
        <taxon>Aspergillaceae</taxon>
        <taxon>Penicillium</taxon>
    </lineage>
</organism>
<reference evidence="2" key="2">
    <citation type="journal article" date="2023" name="IMA Fungus">
        <title>Comparative genomic study of the Penicillium genus elucidates a diverse pangenome and 15 lateral gene transfer events.</title>
        <authorList>
            <person name="Petersen C."/>
            <person name="Sorensen T."/>
            <person name="Nielsen M.R."/>
            <person name="Sondergaard T.E."/>
            <person name="Sorensen J.L."/>
            <person name="Fitzpatrick D.A."/>
            <person name="Frisvad J.C."/>
            <person name="Nielsen K.L."/>
        </authorList>
    </citation>
    <scope>NUCLEOTIDE SEQUENCE</scope>
    <source>
        <strain evidence="2">IBT 21917</strain>
    </source>
</reference>
<accession>A0A9W9IL32</accession>
<dbReference type="EMBL" id="JAPQKO010000002">
    <property type="protein sequence ID" value="KAJ5179807.1"/>
    <property type="molecule type" value="Genomic_DNA"/>
</dbReference>
<gene>
    <name evidence="2" type="ORF">N7492_003017</name>
</gene>
<dbReference type="Proteomes" id="UP001146351">
    <property type="component" value="Unassembled WGS sequence"/>
</dbReference>
<comment type="caution">
    <text evidence="2">The sequence shown here is derived from an EMBL/GenBank/DDBJ whole genome shotgun (WGS) entry which is preliminary data.</text>
</comment>
<feature type="region of interest" description="Disordered" evidence="1">
    <location>
        <begin position="92"/>
        <end position="113"/>
    </location>
</feature>
<proteinExistence type="predicted"/>
<evidence type="ECO:0000256" key="1">
    <source>
        <dbReference type="SAM" id="MobiDB-lite"/>
    </source>
</evidence>
<keyword evidence="3" id="KW-1185">Reference proteome</keyword>
<feature type="region of interest" description="Disordered" evidence="1">
    <location>
        <begin position="231"/>
        <end position="268"/>
    </location>
</feature>